<name>A0AAD6UZE5_9AGAR</name>
<dbReference type="Proteomes" id="UP001219525">
    <property type="component" value="Unassembled WGS sequence"/>
</dbReference>
<feature type="region of interest" description="Disordered" evidence="1">
    <location>
        <begin position="606"/>
        <end position="651"/>
    </location>
</feature>
<protein>
    <submittedName>
        <fullName evidence="2">Uncharacterized protein</fullName>
    </submittedName>
</protein>
<sequence length="674" mass="76353">MSPSSQPNLRWGPDDPTIWPQECIDNFLHLPSIPRSARYPSEAVMFWNPDPSDLVHHDTQTSVVRGKGHLHQNPSSKLSLCANALLDEATTLEATYVKKQIPPLLRILRLYLGDAVERLTGLHDNWDCMLLAVREVQRAWAELAGFVRYVKVYQRRLHDPDAYHPIPDDCVGAFTSSAKQAQHLFRAGIPFWYMRELTKFQDECIFKVVEPSRIAECLEVEPHPSFPPTPPIYTWDARLELHRAAFNTQTRAMGPSHNPPVNNRAPNHARQKQRQERSKPYSRPGNDEKPKDSDERDKFLRVDSPRMAPSIPAWELALRMVDRTKPPDQRLAQLYAFPEPGLIVSSSDDARVNQMLHHLDRFYDALVRRVKAPHVPGVSGQQWRELLYGNTLKPLGRGNLTKSQKITASIAPVFNSLFADCGTNLTGLPIRKEDVRSVATTKAQELTWLLAEMNFRYELLAMDAEISCGHIESDCKACFAGCLFNPPLRESKCGLAATDPRKRLPHLLSFVTIMKKWRRPCPPVIARAHETTTWSTSEIEALEHQVARHYTQSFYDQFGRAAVVPLRLEHDVTPDEAAVKGGHEVEEGEIRDVEMAVDVGDTAHARDIGETDDAAQLDAKPPDDLGDDDDDMPLPVPPHNPQASVDWRQPPPVAAISTGIRWTDWEYDDEDREF</sequence>
<feature type="region of interest" description="Disordered" evidence="1">
    <location>
        <begin position="250"/>
        <end position="304"/>
    </location>
</feature>
<gene>
    <name evidence="2" type="ORF">GGX14DRAFT_469193</name>
</gene>
<evidence type="ECO:0000313" key="2">
    <source>
        <dbReference type="EMBL" id="KAJ7198862.1"/>
    </source>
</evidence>
<dbReference type="EMBL" id="JARJCW010000071">
    <property type="protein sequence ID" value="KAJ7198862.1"/>
    <property type="molecule type" value="Genomic_DNA"/>
</dbReference>
<keyword evidence="3" id="KW-1185">Reference proteome</keyword>
<accession>A0AAD6UZE5</accession>
<reference evidence="2" key="1">
    <citation type="submission" date="2023-03" db="EMBL/GenBank/DDBJ databases">
        <title>Massive genome expansion in bonnet fungi (Mycena s.s.) driven by repeated elements and novel gene families across ecological guilds.</title>
        <authorList>
            <consortium name="Lawrence Berkeley National Laboratory"/>
            <person name="Harder C.B."/>
            <person name="Miyauchi S."/>
            <person name="Viragh M."/>
            <person name="Kuo A."/>
            <person name="Thoen E."/>
            <person name="Andreopoulos B."/>
            <person name="Lu D."/>
            <person name="Skrede I."/>
            <person name="Drula E."/>
            <person name="Henrissat B."/>
            <person name="Morin E."/>
            <person name="Kohler A."/>
            <person name="Barry K."/>
            <person name="LaButti K."/>
            <person name="Morin E."/>
            <person name="Salamov A."/>
            <person name="Lipzen A."/>
            <person name="Mereny Z."/>
            <person name="Hegedus B."/>
            <person name="Baldrian P."/>
            <person name="Stursova M."/>
            <person name="Weitz H."/>
            <person name="Taylor A."/>
            <person name="Grigoriev I.V."/>
            <person name="Nagy L.G."/>
            <person name="Martin F."/>
            <person name="Kauserud H."/>
        </authorList>
    </citation>
    <scope>NUCLEOTIDE SEQUENCE</scope>
    <source>
        <strain evidence="2">9144</strain>
    </source>
</reference>
<feature type="non-terminal residue" evidence="2">
    <location>
        <position position="674"/>
    </location>
</feature>
<dbReference type="AlphaFoldDB" id="A0AAD6UZE5"/>
<evidence type="ECO:0000313" key="3">
    <source>
        <dbReference type="Proteomes" id="UP001219525"/>
    </source>
</evidence>
<feature type="compositionally biased region" description="Basic and acidic residues" evidence="1">
    <location>
        <begin position="273"/>
        <end position="304"/>
    </location>
</feature>
<evidence type="ECO:0000256" key="1">
    <source>
        <dbReference type="SAM" id="MobiDB-lite"/>
    </source>
</evidence>
<organism evidence="2 3">
    <name type="scientific">Mycena pura</name>
    <dbReference type="NCBI Taxonomy" id="153505"/>
    <lineage>
        <taxon>Eukaryota</taxon>
        <taxon>Fungi</taxon>
        <taxon>Dikarya</taxon>
        <taxon>Basidiomycota</taxon>
        <taxon>Agaricomycotina</taxon>
        <taxon>Agaricomycetes</taxon>
        <taxon>Agaricomycetidae</taxon>
        <taxon>Agaricales</taxon>
        <taxon>Marasmiineae</taxon>
        <taxon>Mycenaceae</taxon>
        <taxon>Mycena</taxon>
    </lineage>
</organism>
<comment type="caution">
    <text evidence="2">The sequence shown here is derived from an EMBL/GenBank/DDBJ whole genome shotgun (WGS) entry which is preliminary data.</text>
</comment>
<proteinExistence type="predicted"/>